<dbReference type="OrthoDB" id="3502879at2759"/>
<dbReference type="RefSeq" id="XP_037195761.1">
    <property type="nucleotide sequence ID" value="XM_037333633.1"/>
</dbReference>
<dbReference type="InterPro" id="IPR036236">
    <property type="entry name" value="Znf_C2H2_sf"/>
</dbReference>
<dbReference type="PROSITE" id="PS50157">
    <property type="entry name" value="ZINC_FINGER_C2H2_2"/>
    <property type="match status" value="2"/>
</dbReference>
<comment type="caution">
    <text evidence="3">The sequence shown here is derived from an EMBL/GenBank/DDBJ whole genome shotgun (WGS) entry which is preliminary data.</text>
</comment>
<gene>
    <name evidence="3" type="ORF">Bfra_003223</name>
</gene>
<dbReference type="EMBL" id="JABFCT010000004">
    <property type="protein sequence ID" value="KAF5876815.1"/>
    <property type="molecule type" value="Genomic_DNA"/>
</dbReference>
<keyword evidence="4" id="KW-1185">Reference proteome</keyword>
<dbReference type="SUPFAM" id="SSF57667">
    <property type="entry name" value="beta-beta-alpha zinc fingers"/>
    <property type="match status" value="1"/>
</dbReference>
<proteinExistence type="predicted"/>
<keyword evidence="1" id="KW-0479">Metal-binding</keyword>
<evidence type="ECO:0000259" key="2">
    <source>
        <dbReference type="PROSITE" id="PS50157"/>
    </source>
</evidence>
<dbReference type="Proteomes" id="UP000531561">
    <property type="component" value="Unassembled WGS sequence"/>
</dbReference>
<dbReference type="Pfam" id="PF00096">
    <property type="entry name" value="zf-C2H2"/>
    <property type="match status" value="1"/>
</dbReference>
<organism evidence="3 4">
    <name type="scientific">Botrytis fragariae</name>
    <dbReference type="NCBI Taxonomy" id="1964551"/>
    <lineage>
        <taxon>Eukaryota</taxon>
        <taxon>Fungi</taxon>
        <taxon>Dikarya</taxon>
        <taxon>Ascomycota</taxon>
        <taxon>Pezizomycotina</taxon>
        <taxon>Leotiomycetes</taxon>
        <taxon>Helotiales</taxon>
        <taxon>Sclerotiniaceae</taxon>
        <taxon>Botrytis</taxon>
    </lineage>
</organism>
<dbReference type="SMART" id="SM00355">
    <property type="entry name" value="ZnF_C2H2"/>
    <property type="match status" value="2"/>
</dbReference>
<reference evidence="3 4" key="1">
    <citation type="journal article" date="2020" name="Phytopathology">
        <title>A high-quality genome resource of Botrytis fragariae, a new and rapidly spreading fungal pathogen causing strawberry gray mold in the U.S.A.</title>
        <authorList>
            <person name="Wu Y."/>
            <person name="Saski C.A."/>
            <person name="Schnabel G."/>
            <person name="Xiao S."/>
            <person name="Hu M."/>
        </authorList>
    </citation>
    <scope>NUCLEOTIDE SEQUENCE [LARGE SCALE GENOMIC DNA]</scope>
    <source>
        <strain evidence="3 4">BVB16</strain>
    </source>
</reference>
<dbReference type="Gene3D" id="3.30.160.60">
    <property type="entry name" value="Classic Zinc Finger"/>
    <property type="match status" value="1"/>
</dbReference>
<dbReference type="GO" id="GO:0008270">
    <property type="term" value="F:zinc ion binding"/>
    <property type="evidence" value="ECO:0007669"/>
    <property type="project" value="UniProtKB-KW"/>
</dbReference>
<evidence type="ECO:0000313" key="4">
    <source>
        <dbReference type="Proteomes" id="UP000531561"/>
    </source>
</evidence>
<keyword evidence="1" id="KW-0862">Zinc</keyword>
<feature type="domain" description="C2H2-type" evidence="2">
    <location>
        <begin position="45"/>
        <end position="73"/>
    </location>
</feature>
<keyword evidence="1" id="KW-0863">Zinc-finger</keyword>
<accession>A0A8H6B0C5</accession>
<dbReference type="GeneID" id="59257325"/>
<dbReference type="PROSITE" id="PS00028">
    <property type="entry name" value="ZINC_FINGER_C2H2_1"/>
    <property type="match status" value="2"/>
</dbReference>
<evidence type="ECO:0000256" key="1">
    <source>
        <dbReference type="PROSITE-ProRule" id="PRU00042"/>
    </source>
</evidence>
<name>A0A8H6B0C5_9HELO</name>
<sequence length="344" mass="39568">MLEYDIYDNSSVLKVTPAANLGTPRISSVNSGYDPIQQNIKRRAYLCKTCQRSFSREIYLRRHKRIAHVEDNRIKCPNCAEYFTPRDLLIRHREEAHKKRLLGTTDICRQSPDIPKLPSHTSSTWLIMTSSPRNSRSNSFNSSTLLSSVPPFGLTTLNSSLDRFEMQGIIFFASGTRANIDVIGLRKPPEIQAEPVDMCLFWKIWSQWTTNFFCTHRHENYQDDQRSVLCIEENPCDTCPKRNKVGKTAWTQIGRKRGTPSEEMESIDLCPISYFQPMPWGIDVFCFQYRLSFTEGEGTITKLGLTIAALRQNMSRKLWATFSPPIVDWHLLSESSFNAITHCP</sequence>
<evidence type="ECO:0000313" key="3">
    <source>
        <dbReference type="EMBL" id="KAF5876815.1"/>
    </source>
</evidence>
<dbReference type="AlphaFoldDB" id="A0A8H6B0C5"/>
<dbReference type="InterPro" id="IPR013087">
    <property type="entry name" value="Znf_C2H2_type"/>
</dbReference>
<protein>
    <submittedName>
        <fullName evidence="3">Putative dna binding regulatory protein</fullName>
    </submittedName>
</protein>
<feature type="domain" description="C2H2-type" evidence="2">
    <location>
        <begin position="74"/>
        <end position="97"/>
    </location>
</feature>